<evidence type="ECO:0000313" key="2">
    <source>
        <dbReference type="Proteomes" id="UP000289257"/>
    </source>
</evidence>
<reference evidence="1" key="1">
    <citation type="submission" date="2019-01" db="EMBL/GenBank/DDBJ databases">
        <title>Genomic signatures and co-occurrence patterns of the ultra-small Saccharimodia (Patescibacteria phylum) suggest a symbiotic lifestyle.</title>
        <authorList>
            <person name="Lemos L."/>
            <person name="Medeiros J."/>
            <person name="Andreote F."/>
            <person name="Fernandes G."/>
            <person name="Varani A."/>
            <person name="Oliveira G."/>
            <person name="Pylro V."/>
        </authorList>
    </citation>
    <scope>NUCLEOTIDE SEQUENCE [LARGE SCALE GENOMIC DNA]</scope>
    <source>
        <strain evidence="1">AMD02</strain>
    </source>
</reference>
<keyword evidence="2" id="KW-1185">Reference proteome</keyword>
<dbReference type="AlphaFoldDB" id="A0A4Q0AHB3"/>
<organism evidence="1 2">
    <name type="scientific">Candidatus Microsaccharimonas sossegonensis</name>
    <dbReference type="NCBI Taxonomy" id="2506948"/>
    <lineage>
        <taxon>Bacteria</taxon>
        <taxon>Candidatus Saccharimonadota</taxon>
        <taxon>Candidatus Saccharimonadia</taxon>
        <taxon>Candidatus Saccharimonadales</taxon>
        <taxon>Candidatus Saccharimonadaceae</taxon>
        <taxon>Candidatus Microsaccharimonas</taxon>
    </lineage>
</organism>
<comment type="caution">
    <text evidence="1">The sequence shown here is derived from an EMBL/GenBank/DDBJ whole genome shotgun (WGS) entry which is preliminary data.</text>
</comment>
<protein>
    <recommendedName>
        <fullName evidence="3">Resolvase HTH domain-containing protein</fullName>
    </recommendedName>
</protein>
<name>A0A4Q0AHB3_9BACT</name>
<proteinExistence type="predicted"/>
<accession>A0A4Q0AHB3</accession>
<dbReference type="EMBL" id="SCKX01000001">
    <property type="protein sequence ID" value="RWZ78386.1"/>
    <property type="molecule type" value="Genomic_DNA"/>
</dbReference>
<dbReference type="Proteomes" id="UP000289257">
    <property type="component" value="Unassembled WGS sequence"/>
</dbReference>
<sequence length="136" mass="15122">MIGVEDSNKIIELRSTGLSFDNIAAITKVSKPTVMKLCRDRQQEIINQRDDRNTDTLESIEQRKIIYQTVLERASAELLSRKLEDMSSRELIGILSSMEKALSYLIPPPASKAPSSLGNLSDNDLKSIAQAFVQAV</sequence>
<evidence type="ECO:0000313" key="1">
    <source>
        <dbReference type="EMBL" id="RWZ78386.1"/>
    </source>
</evidence>
<evidence type="ECO:0008006" key="3">
    <source>
        <dbReference type="Google" id="ProtNLM"/>
    </source>
</evidence>
<gene>
    <name evidence="1" type="ORF">EOT05_01330</name>
</gene>